<dbReference type="InterPro" id="IPR013783">
    <property type="entry name" value="Ig-like_fold"/>
</dbReference>
<protein>
    <submittedName>
        <fullName evidence="1">Uncharacterized protein</fullName>
    </submittedName>
</protein>
<keyword evidence="2" id="KW-1185">Reference proteome</keyword>
<proteinExistence type="predicted"/>
<dbReference type="RefSeq" id="WP_395805949.1">
    <property type="nucleotide sequence ID" value="NZ_CP043494.1"/>
</dbReference>
<name>A0ABY9WZ78_9BACT</name>
<reference evidence="1 2" key="1">
    <citation type="submission" date="2019-08" db="EMBL/GenBank/DDBJ databases">
        <title>Archangium and Cystobacter genomes.</title>
        <authorList>
            <person name="Chen I.-C.K."/>
            <person name="Wielgoss S."/>
        </authorList>
    </citation>
    <scope>NUCLEOTIDE SEQUENCE [LARGE SCALE GENOMIC DNA]</scope>
    <source>
        <strain evidence="1 2">Cbm 6</strain>
    </source>
</reference>
<accession>A0ABY9WZ78</accession>
<gene>
    <name evidence="1" type="ORF">F0U60_33160</name>
</gene>
<evidence type="ECO:0000313" key="2">
    <source>
        <dbReference type="Proteomes" id="UP001611383"/>
    </source>
</evidence>
<dbReference type="Gene3D" id="2.60.40.10">
    <property type="entry name" value="Immunoglobulins"/>
    <property type="match status" value="1"/>
</dbReference>
<dbReference type="EMBL" id="CP043494">
    <property type="protein sequence ID" value="WNG48436.1"/>
    <property type="molecule type" value="Genomic_DNA"/>
</dbReference>
<evidence type="ECO:0000313" key="1">
    <source>
        <dbReference type="EMBL" id="WNG48436.1"/>
    </source>
</evidence>
<organism evidence="1 2">
    <name type="scientific">Archangium minus</name>
    <dbReference type="NCBI Taxonomy" id="83450"/>
    <lineage>
        <taxon>Bacteria</taxon>
        <taxon>Pseudomonadati</taxon>
        <taxon>Myxococcota</taxon>
        <taxon>Myxococcia</taxon>
        <taxon>Myxococcales</taxon>
        <taxon>Cystobacterineae</taxon>
        <taxon>Archangiaceae</taxon>
        <taxon>Archangium</taxon>
    </lineage>
</organism>
<sequence>MKNQPGFTRLSSLLKTTLAYDSDIVGLFELLKDNTVVSSRLEGLAPYDWYLDTAALANGVYTLRATATSTAAAGGDVNTVSLPITLQN</sequence>
<dbReference type="Proteomes" id="UP001611383">
    <property type="component" value="Chromosome"/>
</dbReference>